<reference evidence="7" key="2">
    <citation type="submission" date="2021-11" db="EMBL/GenBank/DDBJ databases">
        <authorList>
            <consortium name="Genoscope - CEA"/>
            <person name="William W."/>
        </authorList>
    </citation>
    <scope>NUCLEOTIDE SEQUENCE</scope>
</reference>
<dbReference type="AlphaFoldDB" id="A0A7S3ZJ08"/>
<feature type="transmembrane region" description="Helical" evidence="5">
    <location>
        <begin position="61"/>
        <end position="81"/>
    </location>
</feature>
<keyword evidence="2 5" id="KW-0812">Transmembrane</keyword>
<organism evidence="6">
    <name type="scientific">Pelagomonas calceolata</name>
    <dbReference type="NCBI Taxonomy" id="35677"/>
    <lineage>
        <taxon>Eukaryota</taxon>
        <taxon>Sar</taxon>
        <taxon>Stramenopiles</taxon>
        <taxon>Ochrophyta</taxon>
        <taxon>Pelagophyceae</taxon>
        <taxon>Pelagomonadales</taxon>
        <taxon>Pelagomonadaceae</taxon>
        <taxon>Pelagomonas</taxon>
    </lineage>
</organism>
<evidence type="ECO:0000256" key="1">
    <source>
        <dbReference type="ARBA" id="ARBA00004141"/>
    </source>
</evidence>
<feature type="transmembrane region" description="Helical" evidence="5">
    <location>
        <begin position="224"/>
        <end position="247"/>
    </location>
</feature>
<reference evidence="6" key="1">
    <citation type="submission" date="2021-01" db="EMBL/GenBank/DDBJ databases">
        <authorList>
            <person name="Corre E."/>
            <person name="Pelletier E."/>
            <person name="Niang G."/>
            <person name="Scheremetjew M."/>
            <person name="Finn R."/>
            <person name="Kale V."/>
            <person name="Holt S."/>
            <person name="Cochrane G."/>
            <person name="Meng A."/>
            <person name="Brown T."/>
            <person name="Cohen L."/>
        </authorList>
    </citation>
    <scope>NUCLEOTIDE SEQUENCE</scope>
    <source>
        <strain evidence="6">CCMP1756</strain>
    </source>
</reference>
<evidence type="ECO:0000256" key="4">
    <source>
        <dbReference type="ARBA" id="ARBA00023136"/>
    </source>
</evidence>
<protein>
    <recommendedName>
        <fullName evidence="9">Sugar phosphate transporter domain-containing protein</fullName>
    </recommendedName>
</protein>
<dbReference type="GO" id="GO:0000139">
    <property type="term" value="C:Golgi membrane"/>
    <property type="evidence" value="ECO:0007669"/>
    <property type="project" value="InterPro"/>
</dbReference>
<feature type="transmembrane region" description="Helical" evidence="5">
    <location>
        <begin position="297"/>
        <end position="317"/>
    </location>
</feature>
<keyword evidence="4 5" id="KW-0472">Membrane</keyword>
<evidence type="ECO:0000256" key="5">
    <source>
        <dbReference type="SAM" id="Phobius"/>
    </source>
</evidence>
<evidence type="ECO:0000256" key="2">
    <source>
        <dbReference type="ARBA" id="ARBA00022692"/>
    </source>
</evidence>
<evidence type="ECO:0000313" key="6">
    <source>
        <dbReference type="EMBL" id="CAE0684730.1"/>
    </source>
</evidence>
<dbReference type="Pfam" id="PF04142">
    <property type="entry name" value="Nuc_sug_transp"/>
    <property type="match status" value="1"/>
</dbReference>
<dbReference type="EMBL" id="HBIW01000189">
    <property type="protein sequence ID" value="CAE0684730.1"/>
    <property type="molecule type" value="Transcribed_RNA"/>
</dbReference>
<proteinExistence type="predicted"/>
<dbReference type="GO" id="GO:0015165">
    <property type="term" value="F:pyrimidine nucleotide-sugar transmembrane transporter activity"/>
    <property type="evidence" value="ECO:0007669"/>
    <property type="project" value="InterPro"/>
</dbReference>
<sequence>MKLLLLLSYTCHALVLPPRRLAVGRPLAPRFAPPNKVAIPLEGTYAVANEQKEVPFPHTKLGIGLIVTALVLQSAGASLLARRVALRHSYDGAVAGLLQEAVKVPIGLAWLVFVAGDAPLRERLGRFARAYTEAPKHVPQLAVPAGCFAAQNVLFYYAHARLSATVYLSLSQSKTLFTALFSVPLLGRRLSKTQWASQPLLMAGCVLVLMQSMASSSASKAGAAAVAAGAAACLASGLLSGFANVFFEKILKKRAQKTDEGFWARQLQLSLVTFLFVLPCAPRNWAAQAMKLPPQVWAVVFLKALGGLLIGATIKYASAISKNFASACAIVLTAALSREARISTTFRSGILAVVASMVMFQACPPKKLSESSVP</sequence>
<dbReference type="InterPro" id="IPR037185">
    <property type="entry name" value="EmrE-like"/>
</dbReference>
<comment type="subcellular location">
    <subcellularLocation>
        <location evidence="1">Membrane</location>
        <topology evidence="1">Multi-pass membrane protein</topology>
    </subcellularLocation>
</comment>
<evidence type="ECO:0008006" key="9">
    <source>
        <dbReference type="Google" id="ProtNLM"/>
    </source>
</evidence>
<gene>
    <name evidence="6" type="ORF">PCAL00307_LOCUS164</name>
    <name evidence="7" type="ORF">PECAL_3P09900</name>
</gene>
<accession>A0A7S3ZJ08</accession>
<dbReference type="InterPro" id="IPR007271">
    <property type="entry name" value="Nuc_sug_transpt"/>
</dbReference>
<dbReference type="SUPFAM" id="SSF103481">
    <property type="entry name" value="Multidrug resistance efflux transporter EmrE"/>
    <property type="match status" value="1"/>
</dbReference>
<dbReference type="PANTHER" id="PTHR10231">
    <property type="entry name" value="NUCLEOTIDE-SUGAR TRANSMEMBRANE TRANSPORTER"/>
    <property type="match status" value="1"/>
</dbReference>
<dbReference type="EMBL" id="CAKKNE010000003">
    <property type="protein sequence ID" value="CAH0371067.1"/>
    <property type="molecule type" value="Genomic_DNA"/>
</dbReference>
<keyword evidence="8" id="KW-1185">Reference proteome</keyword>
<dbReference type="NCBIfam" id="TIGR00803">
    <property type="entry name" value="nst"/>
    <property type="match status" value="1"/>
</dbReference>
<feature type="transmembrane region" description="Helical" evidence="5">
    <location>
        <begin position="267"/>
        <end position="285"/>
    </location>
</feature>
<name>A0A7S3ZJ08_9STRA</name>
<evidence type="ECO:0000256" key="3">
    <source>
        <dbReference type="ARBA" id="ARBA00022989"/>
    </source>
</evidence>
<dbReference type="Proteomes" id="UP000789595">
    <property type="component" value="Unassembled WGS sequence"/>
</dbReference>
<keyword evidence="3 5" id="KW-1133">Transmembrane helix</keyword>
<dbReference type="OrthoDB" id="205115at2759"/>
<feature type="transmembrane region" description="Helical" evidence="5">
    <location>
        <begin position="199"/>
        <end position="218"/>
    </location>
</feature>
<evidence type="ECO:0000313" key="8">
    <source>
        <dbReference type="Proteomes" id="UP000789595"/>
    </source>
</evidence>
<evidence type="ECO:0000313" key="7">
    <source>
        <dbReference type="EMBL" id="CAH0371067.1"/>
    </source>
</evidence>